<dbReference type="GO" id="GO:0015031">
    <property type="term" value="P:protein transport"/>
    <property type="evidence" value="ECO:0007669"/>
    <property type="project" value="UniProtKB-KW"/>
</dbReference>
<dbReference type="InterPro" id="IPR033370">
    <property type="entry name" value="COG1"/>
</dbReference>
<dbReference type="GO" id="GO:0006891">
    <property type="term" value="P:intra-Golgi vesicle-mediated transport"/>
    <property type="evidence" value="ECO:0007669"/>
    <property type="project" value="InterPro"/>
</dbReference>
<evidence type="ECO:0000256" key="6">
    <source>
        <dbReference type="ARBA" id="ARBA00023034"/>
    </source>
</evidence>
<keyword evidence="5" id="KW-0653">Protein transport</keyword>
<evidence type="ECO:0000256" key="8">
    <source>
        <dbReference type="SAM" id="MobiDB-lite"/>
    </source>
</evidence>
<evidence type="ECO:0000313" key="10">
    <source>
        <dbReference type="Proteomes" id="UP000224634"/>
    </source>
</evidence>
<dbReference type="GO" id="GO:0017119">
    <property type="term" value="C:Golgi transport complex"/>
    <property type="evidence" value="ECO:0007669"/>
    <property type="project" value="InterPro"/>
</dbReference>
<feature type="region of interest" description="Disordered" evidence="8">
    <location>
        <begin position="671"/>
        <end position="703"/>
    </location>
</feature>
<evidence type="ECO:0000256" key="3">
    <source>
        <dbReference type="ARBA" id="ARBA00020978"/>
    </source>
</evidence>
<comment type="similarity">
    <text evidence="2">Belongs to the COG1 family.</text>
</comment>
<dbReference type="GO" id="GO:0000139">
    <property type="term" value="C:Golgi membrane"/>
    <property type="evidence" value="ECO:0007669"/>
    <property type="project" value="UniProtKB-SubCell"/>
</dbReference>
<dbReference type="PANTHER" id="PTHR31658">
    <property type="entry name" value="CONSERVED OLIGOMERIC GOLGI COMPLEX SUBUNIT 1"/>
    <property type="match status" value="1"/>
</dbReference>
<evidence type="ECO:0000256" key="2">
    <source>
        <dbReference type="ARBA" id="ARBA00006653"/>
    </source>
</evidence>
<reference evidence="9 10" key="1">
    <citation type="submission" date="2017-10" db="EMBL/GenBank/DDBJ databases">
        <title>Comparative genomics in systemic dimorphic fungi from Ajellomycetaceae.</title>
        <authorList>
            <person name="Munoz J.F."/>
            <person name="Mcewen J.G."/>
            <person name="Clay O.K."/>
            <person name="Cuomo C.A."/>
        </authorList>
    </citation>
    <scope>NUCLEOTIDE SEQUENCE [LARGE SCALE GENOMIC DNA]</scope>
    <source>
        <strain evidence="9 10">UAMH7299</strain>
    </source>
</reference>
<keyword evidence="7" id="KW-0472">Membrane</keyword>
<evidence type="ECO:0000256" key="7">
    <source>
        <dbReference type="ARBA" id="ARBA00023136"/>
    </source>
</evidence>
<protein>
    <recommendedName>
        <fullName evidence="3">Conserved oligomeric Golgi complex subunit 1</fullName>
    </recommendedName>
</protein>
<dbReference type="STRING" id="1447883.A0A2B7XZM2"/>
<dbReference type="OrthoDB" id="46189at2759"/>
<evidence type="ECO:0000313" key="9">
    <source>
        <dbReference type="EMBL" id="PGH17254.1"/>
    </source>
</evidence>
<sequence>MATDVPDAQTLKSWEEAFQYPIPTVRRVEQELRRDIASNREKLRSLVGVKYRDLLDTAQTIVEMNGKIQVVESKLADVGRRCNPRLIEKESAQLQNTVLGQAADNSSTAAQIALLHNCSSAISRMLRKHGSSLLIAKLLVISRLLHNTLSQDNRAPTFLENLRSQLASLRRTLLNRIDRRLASPRHSTTEIVESMSALCLATSSSFRDVIKHFHDVRLKTIGFLLQKNDPTQQNACQALKLYLKTLQDTMGLLSGNLSSSLRKLTSMPILSDPDVQNIEGLGIDIFRRWVTNDVKNFTPWLKDSDLSKPDAIKLTKTWSKTAFAELIGGISENIAHLDDFKDMLSLRKRLLDIWLPVQSSTPTHSSTDVLKGIRNVVNDQLKTILRTQIKGLTQLGLDISSIITSWDESQEQKSPSLLWQMDLAFLDFSEGGEEFKGELMNRLLGKDNHVSNVLKSYQIWLASVTERRTMIEELGRIKWDDVIEEVEYEEILQSTIDVLHEDDPALLRKEHQDALTKGFNALQTSLHSALANMVEEHRARQAAFLIRVIREIRRNSPGELSGNNYLFCQDLVPKLHGILASDVVSQIPATTLTRALERRRTKCPGRTLWEGDPPQPIQPSPAAFKFIRKLVIAMEHQGTDLWSVDAVVALKTKLMETLVSSLYSVLEKGTLQSTTRKDDESETSGAAEGDSKESPSDEADEGAMEDHHLQLLFDVLYLEQALSVRPATASRSDGIRPVIELLKKKLAAGGSVAASMEVKAQKYWGQTQLLFGLLG</sequence>
<proteinExistence type="inferred from homology"/>
<evidence type="ECO:0000256" key="1">
    <source>
        <dbReference type="ARBA" id="ARBA00004395"/>
    </source>
</evidence>
<keyword evidence="6" id="KW-0333">Golgi apparatus</keyword>
<keyword evidence="4" id="KW-0813">Transport</keyword>
<accession>A0A2B7XZM2</accession>
<evidence type="ECO:0000256" key="4">
    <source>
        <dbReference type="ARBA" id="ARBA00022448"/>
    </source>
</evidence>
<dbReference type="Proteomes" id="UP000224634">
    <property type="component" value="Unassembled WGS sequence"/>
</dbReference>
<dbReference type="AlphaFoldDB" id="A0A2B7XZM2"/>
<dbReference type="PANTHER" id="PTHR31658:SF0">
    <property type="entry name" value="CONSERVED OLIGOMERIC GOLGI COMPLEX SUBUNIT 1"/>
    <property type="match status" value="1"/>
</dbReference>
<name>A0A2B7XZM2_POLH7</name>
<dbReference type="Pfam" id="PF08700">
    <property type="entry name" value="VPS51_Exo84_N"/>
    <property type="match status" value="1"/>
</dbReference>
<evidence type="ECO:0000256" key="5">
    <source>
        <dbReference type="ARBA" id="ARBA00022927"/>
    </source>
</evidence>
<gene>
    <name evidence="9" type="ORF">AJ80_04896</name>
</gene>
<organism evidence="9 10">
    <name type="scientific">Polytolypa hystricis (strain UAMH7299)</name>
    <dbReference type="NCBI Taxonomy" id="1447883"/>
    <lineage>
        <taxon>Eukaryota</taxon>
        <taxon>Fungi</taxon>
        <taxon>Dikarya</taxon>
        <taxon>Ascomycota</taxon>
        <taxon>Pezizomycotina</taxon>
        <taxon>Eurotiomycetes</taxon>
        <taxon>Eurotiomycetidae</taxon>
        <taxon>Onygenales</taxon>
        <taxon>Onygenales incertae sedis</taxon>
        <taxon>Polytolypa</taxon>
    </lineage>
</organism>
<comment type="subcellular location">
    <subcellularLocation>
        <location evidence="1">Golgi apparatus membrane</location>
        <topology evidence="1">Peripheral membrane protein</topology>
    </subcellularLocation>
</comment>
<comment type="caution">
    <text evidence="9">The sequence shown here is derived from an EMBL/GenBank/DDBJ whole genome shotgun (WGS) entry which is preliminary data.</text>
</comment>
<dbReference type="EMBL" id="PDNA01000066">
    <property type="protein sequence ID" value="PGH17254.1"/>
    <property type="molecule type" value="Genomic_DNA"/>
</dbReference>
<keyword evidence="10" id="KW-1185">Reference proteome</keyword>